<keyword evidence="2" id="KW-1185">Reference proteome</keyword>
<sequence>MKFRRDSSFPWKIASKVATVFGCRREAVRCLQNCSIRSLHEDTDRGAKLWYQAMAPFLSVVGKSLHLMAPLTMRKSRMA</sequence>
<protein>
    <submittedName>
        <fullName evidence="1">Uncharacterized protein</fullName>
    </submittedName>
</protein>
<comment type="caution">
    <text evidence="1">The sequence shown here is derived from an EMBL/GenBank/DDBJ whole genome shotgun (WGS) entry which is preliminary data.</text>
</comment>
<organism evidence="1 2">
    <name type="scientific">Trifolium medium</name>
    <dbReference type="NCBI Taxonomy" id="97028"/>
    <lineage>
        <taxon>Eukaryota</taxon>
        <taxon>Viridiplantae</taxon>
        <taxon>Streptophyta</taxon>
        <taxon>Embryophyta</taxon>
        <taxon>Tracheophyta</taxon>
        <taxon>Spermatophyta</taxon>
        <taxon>Magnoliopsida</taxon>
        <taxon>eudicotyledons</taxon>
        <taxon>Gunneridae</taxon>
        <taxon>Pentapetalae</taxon>
        <taxon>rosids</taxon>
        <taxon>fabids</taxon>
        <taxon>Fabales</taxon>
        <taxon>Fabaceae</taxon>
        <taxon>Papilionoideae</taxon>
        <taxon>50 kb inversion clade</taxon>
        <taxon>NPAAA clade</taxon>
        <taxon>Hologalegina</taxon>
        <taxon>IRL clade</taxon>
        <taxon>Trifolieae</taxon>
        <taxon>Trifolium</taxon>
    </lineage>
</organism>
<accession>A0A392TB08</accession>
<evidence type="ECO:0000313" key="2">
    <source>
        <dbReference type="Proteomes" id="UP000265520"/>
    </source>
</evidence>
<name>A0A392TB08_9FABA</name>
<dbReference type="Proteomes" id="UP000265520">
    <property type="component" value="Unassembled WGS sequence"/>
</dbReference>
<proteinExistence type="predicted"/>
<dbReference type="EMBL" id="LXQA010532154">
    <property type="protein sequence ID" value="MCI57617.1"/>
    <property type="molecule type" value="Genomic_DNA"/>
</dbReference>
<feature type="non-terminal residue" evidence="1">
    <location>
        <position position="79"/>
    </location>
</feature>
<reference evidence="1 2" key="1">
    <citation type="journal article" date="2018" name="Front. Plant Sci.">
        <title>Red Clover (Trifolium pratense) and Zigzag Clover (T. medium) - A Picture of Genomic Similarities and Differences.</title>
        <authorList>
            <person name="Dluhosova J."/>
            <person name="Istvanek J."/>
            <person name="Nedelnik J."/>
            <person name="Repkova J."/>
        </authorList>
    </citation>
    <scope>NUCLEOTIDE SEQUENCE [LARGE SCALE GENOMIC DNA]</scope>
    <source>
        <strain evidence="2">cv. 10/8</strain>
        <tissue evidence="1">Leaf</tissue>
    </source>
</reference>
<evidence type="ECO:0000313" key="1">
    <source>
        <dbReference type="EMBL" id="MCI57617.1"/>
    </source>
</evidence>
<dbReference type="AlphaFoldDB" id="A0A392TB08"/>